<dbReference type="GO" id="GO:0000981">
    <property type="term" value="F:DNA-binding transcription factor activity, RNA polymerase II-specific"/>
    <property type="evidence" value="ECO:0007669"/>
    <property type="project" value="InterPro"/>
</dbReference>
<sequence>MAMTLRWHSCSKEDYPHRRHKVPQACDKCRAKKMRCNGKLPCDRCESTKVDCAYSIKKTTTSTTKRILGNKSKIKPSLQPAVSEQDGPPSLSTLSSPTPGPRPTQQQVFDAHLLKHMSFKSDYYTIIRNTAATTCFGTSQLPPLLFDFFSLSCQPYGTWTTFIQLFRQQQQQQQQQRIDTAAVSSPSPSPTLSTELSLEIMSLFGSHNYLYSAFMDMTQVMAFLNLSTSTSNNRGNKGLQEQSSTSPNCTDSQSVIVNSIFALVFEAANQSLSHCYPEWSPLFQKQASLFYQQAHQQFIAMTYPSFGKASVAMDTNNLLDLIRASILLTHYQCVAVSEEQAYMTLQMGLGYAHRLGLYGITASTPTGSTESTNVKQMDCSKVLQKVLFGWQLWFSMYLHRSQPSSLLIHQDGSSSTTLPCKSEVRMENYLGKKGNQRWAVDVLDVYIQFFMKITNATESNPLTRLDIQHHLKQMESWSSTFYSTRLNFNAIHSNSSSSHTNFTPCSRVRASQHLPAYVLSLYHQTLSIQIWQTQQQSSSASASSASPLPPPESQSSLLMPSPALSSPRRDSAISSHHDDHSSLISTPGGLNNTESTPNSPSSQTFAIDSSAPLPLTQVKDDIDPTFNNNDGGDIHPLAHLDTTISDSLTRSAMIILDTVDEIMLDDSLSDAHLMVGFGNRECIHPFVVYPLFVVTALLPTLALSVRQSLTVLPSYSNDDVSQKRQRHSIQQCGVIDEQISRLSSLLLTMSSHLPFTNYLLQSIQGMISTTCDPSSTMGQVDLLQKDQEKRLVNDLSTKAALLTTGGGSSLLPGSVSVRSTLSPTPSSSSTSSSTSSSSASTSTTMSTIPSLALSSTLPTSTIGATTTINRLSDKSSKPGVTQERLMAIPTMDPSSRLVIDQQQLDKLSLSKGISSSFSPSFTTSPSTVSPNKRKIDSVTTNQPVSQPSKRIKTAAAPTTTTAQTTTMGETTLGPSALYHLQPSSSLQIQHSYQQTLPQPSPLPQQIQQSYNDPFSPSNVMTTRYMDQLNGLSEQSQLQQMYSADCFTDDHLWMAIVQNSSLTSPALSTPLPSDYGIRSRRGRLPTDGLSGNTSSTLTPKLPLPHIKHKNTTIPKSWSAAGAPINVDWNVCFSAEMNRTLHQNGSQQPISIDIATAAAAAAAASLEPVDPTIQMDMPPTTPSNQDNVLYLISQQQHPQQQQAHNHHHQQQQQQNRQQQTGDTGFFPTSSTWGSVESDFF</sequence>
<proteinExistence type="predicted"/>
<dbReference type="PROSITE" id="PS00463">
    <property type="entry name" value="ZN2_CY6_FUNGAL_1"/>
    <property type="match status" value="1"/>
</dbReference>
<feature type="region of interest" description="Disordered" evidence="1">
    <location>
        <begin position="1193"/>
        <end position="1238"/>
    </location>
</feature>
<feature type="compositionally biased region" description="Polar residues" evidence="1">
    <location>
        <begin position="937"/>
        <end position="948"/>
    </location>
</feature>
<dbReference type="CDD" id="cd00067">
    <property type="entry name" value="GAL4"/>
    <property type="match status" value="1"/>
</dbReference>
<dbReference type="STRING" id="4829.A0A163MT26"/>
<dbReference type="InterPro" id="IPR001138">
    <property type="entry name" value="Zn2Cys6_DnaBD"/>
</dbReference>
<dbReference type="PANTHER" id="PTHR13328">
    <property type="entry name" value="NEGATIVE ELONGATION FACTOR A NELF-A"/>
    <property type="match status" value="1"/>
</dbReference>
<feature type="compositionally biased region" description="Polar residues" evidence="1">
    <location>
        <begin position="1088"/>
        <end position="1097"/>
    </location>
</feature>
<dbReference type="InParanoid" id="A0A163MT26"/>
<dbReference type="PANTHER" id="PTHR13328:SF4">
    <property type="entry name" value="NEGATIVE ELONGATION FACTOR A"/>
    <property type="match status" value="1"/>
</dbReference>
<feature type="region of interest" description="Disordered" evidence="1">
    <location>
        <begin position="1072"/>
        <end position="1102"/>
    </location>
</feature>
<dbReference type="GO" id="GO:0008270">
    <property type="term" value="F:zinc ion binding"/>
    <property type="evidence" value="ECO:0007669"/>
    <property type="project" value="InterPro"/>
</dbReference>
<feature type="compositionally biased region" description="Low complexity" evidence="1">
    <location>
        <begin position="953"/>
        <end position="967"/>
    </location>
</feature>
<feature type="region of interest" description="Disordered" evidence="1">
    <location>
        <begin position="812"/>
        <end position="843"/>
    </location>
</feature>
<feature type="compositionally biased region" description="Low complexity" evidence="1">
    <location>
        <begin position="591"/>
        <end position="602"/>
    </location>
</feature>
<dbReference type="InterPro" id="IPR052828">
    <property type="entry name" value="NELF-A_domain"/>
</dbReference>
<feature type="domain" description="Zn(2)-C6 fungal-type" evidence="2">
    <location>
        <begin position="25"/>
        <end position="54"/>
    </location>
</feature>
<evidence type="ECO:0000256" key="1">
    <source>
        <dbReference type="SAM" id="MobiDB-lite"/>
    </source>
</evidence>
<feature type="compositionally biased region" description="Polar residues" evidence="1">
    <location>
        <begin position="1218"/>
        <end position="1232"/>
    </location>
</feature>
<dbReference type="EMBL" id="LT554895">
    <property type="protein sequence ID" value="SAM08381.1"/>
    <property type="molecule type" value="Genomic_DNA"/>
</dbReference>
<dbReference type="SMART" id="SM00066">
    <property type="entry name" value="GAL4"/>
    <property type="match status" value="1"/>
</dbReference>
<protein>
    <recommendedName>
        <fullName evidence="2">Zn(2)-C6 fungal-type domain-containing protein</fullName>
    </recommendedName>
</protein>
<name>A0A163MT26_ABSGL</name>
<dbReference type="OrthoDB" id="39175at2759"/>
<dbReference type="PROSITE" id="PS50048">
    <property type="entry name" value="ZN2_CY6_FUNGAL_2"/>
    <property type="match status" value="1"/>
</dbReference>
<feature type="region of interest" description="Disordered" evidence="1">
    <location>
        <begin position="915"/>
        <end position="967"/>
    </location>
</feature>
<feature type="region of interest" description="Disordered" evidence="1">
    <location>
        <begin position="540"/>
        <end position="607"/>
    </location>
</feature>
<dbReference type="AlphaFoldDB" id="A0A163MT26"/>
<gene>
    <name evidence="3" type="primary">ABSGL_14044.1 scaffold 14385</name>
</gene>
<reference evidence="3" key="1">
    <citation type="submission" date="2016-04" db="EMBL/GenBank/DDBJ databases">
        <authorList>
            <person name="Evans L.H."/>
            <person name="Alamgir A."/>
            <person name="Owens N."/>
            <person name="Weber N.D."/>
            <person name="Virtaneva K."/>
            <person name="Barbian K."/>
            <person name="Babar A."/>
            <person name="Rosenke K."/>
        </authorList>
    </citation>
    <scope>NUCLEOTIDE SEQUENCE [LARGE SCALE GENOMIC DNA]</scope>
    <source>
        <strain evidence="3">CBS 101.48</strain>
    </source>
</reference>
<dbReference type="InterPro" id="IPR036864">
    <property type="entry name" value="Zn2-C6_fun-type_DNA-bd_sf"/>
</dbReference>
<keyword evidence="4" id="KW-1185">Reference proteome</keyword>
<dbReference type="Pfam" id="PF00172">
    <property type="entry name" value="Zn_clus"/>
    <property type="match status" value="1"/>
</dbReference>
<dbReference type="SUPFAM" id="SSF57701">
    <property type="entry name" value="Zn2/Cys6 DNA-binding domain"/>
    <property type="match status" value="1"/>
</dbReference>
<feature type="compositionally biased region" description="Low complexity" evidence="1">
    <location>
        <begin position="1208"/>
        <end position="1217"/>
    </location>
</feature>
<evidence type="ECO:0000313" key="4">
    <source>
        <dbReference type="Proteomes" id="UP000078561"/>
    </source>
</evidence>
<accession>A0A163MT26</accession>
<feature type="compositionally biased region" description="Low complexity" evidence="1">
    <location>
        <begin position="87"/>
        <end position="97"/>
    </location>
</feature>
<evidence type="ECO:0000259" key="2">
    <source>
        <dbReference type="PROSITE" id="PS50048"/>
    </source>
</evidence>
<feature type="compositionally biased region" description="Low complexity" evidence="1">
    <location>
        <begin position="553"/>
        <end position="566"/>
    </location>
</feature>
<evidence type="ECO:0000313" key="3">
    <source>
        <dbReference type="EMBL" id="SAM08381.1"/>
    </source>
</evidence>
<dbReference type="Gene3D" id="4.10.240.10">
    <property type="entry name" value="Zn(2)-C6 fungal-type DNA-binding domain"/>
    <property type="match status" value="1"/>
</dbReference>
<dbReference type="Proteomes" id="UP000078561">
    <property type="component" value="Unassembled WGS sequence"/>
</dbReference>
<feature type="region of interest" description="Disordered" evidence="1">
    <location>
        <begin position="73"/>
        <end position="105"/>
    </location>
</feature>
<feature type="compositionally biased region" description="Low complexity" evidence="1">
    <location>
        <begin position="915"/>
        <end position="930"/>
    </location>
</feature>
<feature type="compositionally biased region" description="Basic and acidic residues" evidence="1">
    <location>
        <begin position="567"/>
        <end position="581"/>
    </location>
</feature>
<organism evidence="3">
    <name type="scientific">Absidia glauca</name>
    <name type="common">Pin mould</name>
    <dbReference type="NCBI Taxonomy" id="4829"/>
    <lineage>
        <taxon>Eukaryota</taxon>
        <taxon>Fungi</taxon>
        <taxon>Fungi incertae sedis</taxon>
        <taxon>Mucoromycota</taxon>
        <taxon>Mucoromycotina</taxon>
        <taxon>Mucoromycetes</taxon>
        <taxon>Mucorales</taxon>
        <taxon>Cunninghamellaceae</taxon>
        <taxon>Absidia</taxon>
    </lineage>
</organism>